<sequence length="140" mass="14350">MKLKFPVKKVLLGTAMLVAVGTVVAQASGLTRTLVARNDVSFAPNREAVVVRVDVAANAAVGRHTHPGDEVAYVMEGQLQLTVEGQAPRLVKAGESFTVPAGVPHDAHNDGAGTAKLVGVYLVEKGKPLVAPAPAPAAAN</sequence>
<dbReference type="Gene3D" id="2.60.120.10">
    <property type="entry name" value="Jelly Rolls"/>
    <property type="match status" value="1"/>
</dbReference>
<reference evidence="3 4" key="1">
    <citation type="submission" date="2023-11" db="EMBL/GenBank/DDBJ databases">
        <title>Draft genome of Azohydromonas lata strain H1 (DSM1123), a polyhydroxyalkanoate producer.</title>
        <authorList>
            <person name="Traversa D."/>
            <person name="D'Addabbo P."/>
            <person name="Pazzani C."/>
            <person name="Manzari C."/>
            <person name="Chiara M."/>
            <person name="Scrascia M."/>
        </authorList>
    </citation>
    <scope>NUCLEOTIDE SEQUENCE [LARGE SCALE GENOMIC DNA]</scope>
    <source>
        <strain evidence="3 4">H1</strain>
    </source>
</reference>
<dbReference type="InterPro" id="IPR014710">
    <property type="entry name" value="RmlC-like_jellyroll"/>
</dbReference>
<dbReference type="InterPro" id="IPR013096">
    <property type="entry name" value="Cupin_2"/>
</dbReference>
<proteinExistence type="predicted"/>
<feature type="domain" description="Cupin type-2" evidence="2">
    <location>
        <begin position="52"/>
        <end position="120"/>
    </location>
</feature>
<evidence type="ECO:0000256" key="1">
    <source>
        <dbReference type="SAM" id="SignalP"/>
    </source>
</evidence>
<name>A0ABU5IJ60_9BURK</name>
<organism evidence="3 4">
    <name type="scientific">Azohydromonas lata</name>
    <dbReference type="NCBI Taxonomy" id="45677"/>
    <lineage>
        <taxon>Bacteria</taxon>
        <taxon>Pseudomonadati</taxon>
        <taxon>Pseudomonadota</taxon>
        <taxon>Betaproteobacteria</taxon>
        <taxon>Burkholderiales</taxon>
        <taxon>Sphaerotilaceae</taxon>
        <taxon>Azohydromonas</taxon>
    </lineage>
</organism>
<dbReference type="RefSeq" id="WP_322466782.1">
    <property type="nucleotide sequence ID" value="NZ_JAXOJX010000034.1"/>
</dbReference>
<feature type="signal peptide" evidence="1">
    <location>
        <begin position="1"/>
        <end position="27"/>
    </location>
</feature>
<dbReference type="EMBL" id="JAXOJX010000034">
    <property type="protein sequence ID" value="MDZ5458793.1"/>
    <property type="molecule type" value="Genomic_DNA"/>
</dbReference>
<accession>A0ABU5IJ60</accession>
<evidence type="ECO:0000313" key="4">
    <source>
        <dbReference type="Proteomes" id="UP001293718"/>
    </source>
</evidence>
<dbReference type="PANTHER" id="PTHR38599:SF1">
    <property type="entry name" value="CUPIN DOMAIN PROTEIN (AFU_ORTHOLOGUE AFUA_3G13620)"/>
    <property type="match status" value="1"/>
</dbReference>
<comment type="caution">
    <text evidence="3">The sequence shown here is derived from an EMBL/GenBank/DDBJ whole genome shotgun (WGS) entry which is preliminary data.</text>
</comment>
<protein>
    <submittedName>
        <fullName evidence="3">Cupin domain-containing protein</fullName>
    </submittedName>
</protein>
<gene>
    <name evidence="3" type="ORF">SM757_19615</name>
</gene>
<evidence type="ECO:0000259" key="2">
    <source>
        <dbReference type="Pfam" id="PF07883"/>
    </source>
</evidence>
<dbReference type="Proteomes" id="UP001293718">
    <property type="component" value="Unassembled WGS sequence"/>
</dbReference>
<dbReference type="Pfam" id="PF07883">
    <property type="entry name" value="Cupin_2"/>
    <property type="match status" value="1"/>
</dbReference>
<dbReference type="SUPFAM" id="SSF51182">
    <property type="entry name" value="RmlC-like cupins"/>
    <property type="match status" value="1"/>
</dbReference>
<dbReference type="InterPro" id="IPR011051">
    <property type="entry name" value="RmlC_Cupin_sf"/>
</dbReference>
<dbReference type="PANTHER" id="PTHR38599">
    <property type="entry name" value="CUPIN DOMAIN PROTEIN (AFU_ORTHOLOGUE AFUA_3G13620)"/>
    <property type="match status" value="1"/>
</dbReference>
<feature type="chain" id="PRO_5046118948" evidence="1">
    <location>
        <begin position="28"/>
        <end position="140"/>
    </location>
</feature>
<keyword evidence="1" id="KW-0732">Signal</keyword>
<evidence type="ECO:0000313" key="3">
    <source>
        <dbReference type="EMBL" id="MDZ5458793.1"/>
    </source>
</evidence>
<keyword evidence="4" id="KW-1185">Reference proteome</keyword>